<proteinExistence type="predicted"/>
<comment type="caution">
    <text evidence="1">The sequence shown here is derived from an EMBL/GenBank/DDBJ whole genome shotgun (WGS) entry which is preliminary data.</text>
</comment>
<reference evidence="1" key="1">
    <citation type="submission" date="2019-06" db="EMBL/GenBank/DDBJ databases">
        <authorList>
            <person name="Zheng W."/>
        </authorList>
    </citation>
    <scope>NUCLEOTIDE SEQUENCE</scope>
    <source>
        <strain evidence="1">QDHG01</strain>
    </source>
</reference>
<gene>
    <name evidence="1" type="ORF">FGO68_gene4421</name>
</gene>
<dbReference type="Proteomes" id="UP000785679">
    <property type="component" value="Unassembled WGS sequence"/>
</dbReference>
<keyword evidence="2" id="KW-1185">Reference proteome</keyword>
<evidence type="ECO:0000313" key="2">
    <source>
        <dbReference type="Proteomes" id="UP000785679"/>
    </source>
</evidence>
<protein>
    <submittedName>
        <fullName evidence="1">Uncharacterized protein</fullName>
    </submittedName>
</protein>
<evidence type="ECO:0000313" key="1">
    <source>
        <dbReference type="EMBL" id="TNV76277.1"/>
    </source>
</evidence>
<dbReference type="EMBL" id="RRYP01013880">
    <property type="protein sequence ID" value="TNV76277.1"/>
    <property type="molecule type" value="Genomic_DNA"/>
</dbReference>
<sequence length="253" mass="27954">MQQSNRSQISILENIYNIIMKLAQCGSLKKSLKATLLVSAIFGLVTLTLGKPREYNQCDGPWASEILQNGRGSTICSEGAQLVSLSMIIGGCGITIQSQVVNPSNLNAWLAQNQGFTPDGSIDLKSIEKLGLVQTPTSDFNIIKQRMKYTSESILQTRGGDWFAVRSFSAANFLVNDPRGGSRPIANDDVKFASIYTNRKCGQSAIKQRLVRGLKQVFYYHDSSLIHMIERVILCSHSSEIFDILLTSYYLSS</sequence>
<dbReference type="PANTHER" id="PTHR40524:SF1">
    <property type="entry name" value="PEPTIDASE C39-LIKE DOMAIN-CONTAINING PROTEIN"/>
    <property type="match status" value="1"/>
</dbReference>
<dbReference type="PANTHER" id="PTHR40524">
    <property type="entry name" value="PEPTIDASE_C39_2 DOMAIN-CONTAINING PROTEIN"/>
    <property type="match status" value="1"/>
</dbReference>
<organism evidence="1 2">
    <name type="scientific">Halteria grandinella</name>
    <dbReference type="NCBI Taxonomy" id="5974"/>
    <lineage>
        <taxon>Eukaryota</taxon>
        <taxon>Sar</taxon>
        <taxon>Alveolata</taxon>
        <taxon>Ciliophora</taxon>
        <taxon>Intramacronucleata</taxon>
        <taxon>Spirotrichea</taxon>
        <taxon>Stichotrichia</taxon>
        <taxon>Sporadotrichida</taxon>
        <taxon>Halteriidae</taxon>
        <taxon>Halteria</taxon>
    </lineage>
</organism>
<name>A0A8J8SZ66_HALGN</name>
<accession>A0A8J8SZ66</accession>
<dbReference type="AlphaFoldDB" id="A0A8J8SZ66"/>